<evidence type="ECO:0000256" key="1">
    <source>
        <dbReference type="ARBA" id="ARBA00022441"/>
    </source>
</evidence>
<dbReference type="Gene3D" id="3.30.710.10">
    <property type="entry name" value="Potassium Channel Kv1.1, Chain A"/>
    <property type="match status" value="1"/>
</dbReference>
<keyword evidence="2" id="KW-0677">Repeat</keyword>
<evidence type="ECO:0000256" key="2">
    <source>
        <dbReference type="ARBA" id="ARBA00022737"/>
    </source>
</evidence>
<keyword evidence="4" id="KW-1185">Reference proteome</keyword>
<dbReference type="GeneID" id="105896382"/>
<evidence type="ECO:0000313" key="4">
    <source>
        <dbReference type="Proteomes" id="UP000515152"/>
    </source>
</evidence>
<dbReference type="InterPro" id="IPR015915">
    <property type="entry name" value="Kelch-typ_b-propeller"/>
</dbReference>
<dbReference type="InterPro" id="IPR011333">
    <property type="entry name" value="SKP1/BTB/POZ_sf"/>
</dbReference>
<reference evidence="5" key="1">
    <citation type="submission" date="2025-08" db="UniProtKB">
        <authorList>
            <consortium name="RefSeq"/>
        </authorList>
    </citation>
    <scope>IDENTIFICATION</scope>
</reference>
<dbReference type="SMART" id="SM00875">
    <property type="entry name" value="BACK"/>
    <property type="match status" value="1"/>
</dbReference>
<dbReference type="InterPro" id="IPR006652">
    <property type="entry name" value="Kelch_1"/>
</dbReference>
<dbReference type="SUPFAM" id="SSF54695">
    <property type="entry name" value="POZ domain"/>
    <property type="match status" value="1"/>
</dbReference>
<evidence type="ECO:0000259" key="3">
    <source>
        <dbReference type="PROSITE" id="PS50097"/>
    </source>
</evidence>
<accession>A0A6P3VQK2</accession>
<dbReference type="SMART" id="SM00225">
    <property type="entry name" value="BTB"/>
    <property type="match status" value="1"/>
</dbReference>
<dbReference type="Gene3D" id="2.120.10.80">
    <property type="entry name" value="Kelch-type beta propeller"/>
    <property type="match status" value="2"/>
</dbReference>
<dbReference type="RefSeq" id="XP_012678586.2">
    <property type="nucleotide sequence ID" value="XM_012823132.3"/>
</dbReference>
<dbReference type="InterPro" id="IPR017096">
    <property type="entry name" value="BTB-kelch_protein"/>
</dbReference>
<dbReference type="InterPro" id="IPR011705">
    <property type="entry name" value="BACK"/>
</dbReference>
<dbReference type="PIRSF" id="PIRSF037037">
    <property type="entry name" value="Kelch-like_protein_gigaxonin"/>
    <property type="match status" value="1"/>
</dbReference>
<dbReference type="PROSITE" id="PS50097">
    <property type="entry name" value="BTB"/>
    <property type="match status" value="1"/>
</dbReference>
<dbReference type="SMART" id="SM00612">
    <property type="entry name" value="Kelch"/>
    <property type="match status" value="6"/>
</dbReference>
<dbReference type="Pfam" id="PF07707">
    <property type="entry name" value="BACK"/>
    <property type="match status" value="1"/>
</dbReference>
<dbReference type="InterPro" id="IPR056737">
    <property type="entry name" value="Beta-prop_ATRN-MKLN-like"/>
</dbReference>
<dbReference type="Pfam" id="PF24981">
    <property type="entry name" value="Beta-prop_ATRN-LZTR1"/>
    <property type="match status" value="1"/>
</dbReference>
<protein>
    <submittedName>
        <fullName evidence="5">Kelch-like protein 38</fullName>
    </submittedName>
</protein>
<dbReference type="CTD" id="563341"/>
<dbReference type="OrthoDB" id="45365at2759"/>
<gene>
    <name evidence="5" type="primary">klhl38b</name>
</gene>
<dbReference type="KEGG" id="char:105896382"/>
<sequence length="589" mass="65943">MCPGKRMNQSSPDVLHYKDKELASSLLVQLNLLRKDRILTDVVLCSEDTEVPCHRNVLVSSSPYFRAMFCSNFQESVQPRVVLKGVAPEVLSAVVDYVYTGAISITVELVLPLMQVSSMLQYGRLFEACSTFLQTQLGADNCLGMMRLGEVLHCTSLHQKACEVAACCFPAMAASDDFPGLSLAELTSVLGDDRLCAGEEQVFETMLAWIKHDPPARRSALHDLFRKLRLRHIHPTYLFQFVAGDPLVRSSPLCSELIEAVQRLLFSMGTAPRPDVIEDVWDSPRREACREALVLIGGRKNGRQTSREALLFNEGTQQWQKLAKLPVRLYRASYTCVERVLYVLGGLVSNASHTGTPTNGVYTLSLNTNQWRAAEPMLAPHYAHQSVSYLHFVFTLGGVATDGQLCGAVERYNTMFSQWEAMAPMPTPVLHPAVAAHDQRIYVFGGEDAEQIPVRMIQVYHMARNLWCKIETRMVKNISAPAAVIGDKIYIVGGYTRRTIAYDTKANRFVKCENMKDRRMHHSATAINNKLYVTGGRYINSREIIEDSDGFDCYDPESDAWSSKGKLPYRLYDHGAVSLIYVSSKSFTP</sequence>
<dbReference type="SUPFAM" id="SSF117281">
    <property type="entry name" value="Kelch motif"/>
    <property type="match status" value="1"/>
</dbReference>
<dbReference type="AlphaFoldDB" id="A0A6P3VQK2"/>
<evidence type="ECO:0000313" key="5">
    <source>
        <dbReference type="RefSeq" id="XP_012678586.2"/>
    </source>
</evidence>
<dbReference type="PANTHER" id="PTHR24412">
    <property type="entry name" value="KELCH PROTEIN"/>
    <property type="match status" value="1"/>
</dbReference>
<dbReference type="Pfam" id="PF00651">
    <property type="entry name" value="BTB"/>
    <property type="match status" value="1"/>
</dbReference>
<feature type="domain" description="BTB" evidence="3">
    <location>
        <begin position="40"/>
        <end position="107"/>
    </location>
</feature>
<dbReference type="PANTHER" id="PTHR24412:SF462">
    <property type="entry name" value="KELCH-LIKE PROTEIN 38"/>
    <property type="match status" value="1"/>
</dbReference>
<dbReference type="FunFam" id="1.25.40.420:FF:000001">
    <property type="entry name" value="Kelch-like family member 12"/>
    <property type="match status" value="1"/>
</dbReference>
<proteinExistence type="predicted"/>
<organism evidence="4 5">
    <name type="scientific">Clupea harengus</name>
    <name type="common">Atlantic herring</name>
    <dbReference type="NCBI Taxonomy" id="7950"/>
    <lineage>
        <taxon>Eukaryota</taxon>
        <taxon>Metazoa</taxon>
        <taxon>Chordata</taxon>
        <taxon>Craniata</taxon>
        <taxon>Vertebrata</taxon>
        <taxon>Euteleostomi</taxon>
        <taxon>Actinopterygii</taxon>
        <taxon>Neopterygii</taxon>
        <taxon>Teleostei</taxon>
        <taxon>Clupei</taxon>
        <taxon>Clupeiformes</taxon>
        <taxon>Clupeoidei</taxon>
        <taxon>Clupeidae</taxon>
        <taxon>Clupea</taxon>
    </lineage>
</organism>
<name>A0A6P3VQK2_CLUHA</name>
<dbReference type="Proteomes" id="UP000515152">
    <property type="component" value="Chromosome 11"/>
</dbReference>
<dbReference type="Gene3D" id="1.25.40.420">
    <property type="match status" value="1"/>
</dbReference>
<dbReference type="InterPro" id="IPR000210">
    <property type="entry name" value="BTB/POZ_dom"/>
</dbReference>
<keyword evidence="1" id="KW-0880">Kelch repeat</keyword>